<organism evidence="2 3">
    <name type="scientific">Roseicyclus persicicus</name>
    <dbReference type="NCBI Taxonomy" id="2650661"/>
    <lineage>
        <taxon>Bacteria</taxon>
        <taxon>Pseudomonadati</taxon>
        <taxon>Pseudomonadota</taxon>
        <taxon>Alphaproteobacteria</taxon>
        <taxon>Rhodobacterales</taxon>
        <taxon>Roseobacteraceae</taxon>
        <taxon>Roseicyclus</taxon>
    </lineage>
</organism>
<feature type="compositionally biased region" description="Low complexity" evidence="1">
    <location>
        <begin position="55"/>
        <end position="71"/>
    </location>
</feature>
<evidence type="ECO:0008006" key="4">
    <source>
        <dbReference type="Google" id="ProtNLM"/>
    </source>
</evidence>
<name>A0A7X6JX70_9RHOB</name>
<dbReference type="AlphaFoldDB" id="A0A7X6JX70"/>
<sequence length="175" mass="17069">MAIGLLSLLVVGLGLTLLLDGLAGDDDAPAPDPAPAAIPPGAEAPDMIAAAMETAPAGGADPSGDAAIAFGPDDDGADPEPEPEPAGTPDSAVTVYSAMGGADDPAVVTGFDTGTDTLTLEIPGGDETDADAPPHAVTTRLGPEGVEVLIDGDVYVRLPGLHSTEGLVIGLRTAA</sequence>
<protein>
    <recommendedName>
        <fullName evidence="4">DUF4115 domain-containing protein</fullName>
    </recommendedName>
</protein>
<keyword evidence="3" id="KW-1185">Reference proteome</keyword>
<feature type="compositionally biased region" description="Acidic residues" evidence="1">
    <location>
        <begin position="72"/>
        <end position="83"/>
    </location>
</feature>
<dbReference type="EMBL" id="JAAZQQ010000003">
    <property type="protein sequence ID" value="NKX45222.1"/>
    <property type="molecule type" value="Genomic_DNA"/>
</dbReference>
<dbReference type="RefSeq" id="WP_168623601.1">
    <property type="nucleotide sequence ID" value="NZ_JAAZQQ010000003.1"/>
</dbReference>
<proteinExistence type="predicted"/>
<accession>A0A7X6JX70</accession>
<evidence type="ECO:0000313" key="3">
    <source>
        <dbReference type="Proteomes" id="UP000526408"/>
    </source>
</evidence>
<feature type="region of interest" description="Disordered" evidence="1">
    <location>
        <begin position="55"/>
        <end position="94"/>
    </location>
</feature>
<comment type="caution">
    <text evidence="2">The sequence shown here is derived from an EMBL/GenBank/DDBJ whole genome shotgun (WGS) entry which is preliminary data.</text>
</comment>
<evidence type="ECO:0000313" key="2">
    <source>
        <dbReference type="EMBL" id="NKX45222.1"/>
    </source>
</evidence>
<gene>
    <name evidence="2" type="ORF">HCU73_11510</name>
</gene>
<evidence type="ECO:0000256" key="1">
    <source>
        <dbReference type="SAM" id="MobiDB-lite"/>
    </source>
</evidence>
<dbReference type="Proteomes" id="UP000526408">
    <property type="component" value="Unassembled WGS sequence"/>
</dbReference>
<reference evidence="2 3" key="1">
    <citation type="submission" date="2020-04" db="EMBL/GenBank/DDBJ databases">
        <authorList>
            <person name="Yoon J."/>
        </authorList>
    </citation>
    <scope>NUCLEOTIDE SEQUENCE [LARGE SCALE GENOMIC DNA]</scope>
    <source>
        <strain evidence="2 3">KMU-115</strain>
    </source>
</reference>